<dbReference type="InterPro" id="IPR041698">
    <property type="entry name" value="Methyltransf_25"/>
</dbReference>
<dbReference type="Proteomes" id="UP000191200">
    <property type="component" value="Chromosome"/>
</dbReference>
<dbReference type="CDD" id="cd02440">
    <property type="entry name" value="AdoMet_MTases"/>
    <property type="match status" value="1"/>
</dbReference>
<keyword evidence="3" id="KW-1185">Reference proteome</keyword>
<dbReference type="GO" id="GO:0008168">
    <property type="term" value="F:methyltransferase activity"/>
    <property type="evidence" value="ECO:0007669"/>
    <property type="project" value="UniProtKB-KW"/>
</dbReference>
<organism evidence="2 3">
    <name type="scientific">Vagococcus teuberi</name>
    <dbReference type="NCBI Taxonomy" id="519472"/>
    <lineage>
        <taxon>Bacteria</taxon>
        <taxon>Bacillati</taxon>
        <taxon>Bacillota</taxon>
        <taxon>Bacilli</taxon>
        <taxon>Lactobacillales</taxon>
        <taxon>Enterococcaceae</taxon>
        <taxon>Vagococcus</taxon>
    </lineage>
</organism>
<dbReference type="RefSeq" id="WP_071457260.1">
    <property type="nucleotide sequence ID" value="NZ_CP017267.1"/>
</dbReference>
<protein>
    <submittedName>
        <fullName evidence="2">SAM-dependent methyltransferase</fullName>
    </submittedName>
</protein>
<dbReference type="InterPro" id="IPR029063">
    <property type="entry name" value="SAM-dependent_MTases_sf"/>
</dbReference>
<reference evidence="2 3" key="1">
    <citation type="submission" date="2016-09" db="EMBL/GenBank/DDBJ databases">
        <title>Vagococcus teuberi sp. nov., isolated from the Malian artisanal sour milk fene.</title>
        <authorList>
            <person name="Wullschleger S."/>
            <person name="Seifert C."/>
            <person name="Baumgartner S."/>
            <person name="Lacroix C."/>
            <person name="Bonfoh B."/>
            <person name="Stevens M.J."/>
            <person name="Meile L."/>
        </authorList>
    </citation>
    <scope>NUCLEOTIDE SEQUENCE [LARGE SCALE GENOMIC DNA]</scope>
    <source>
        <strain evidence="2 3">DSM 21459</strain>
    </source>
</reference>
<keyword evidence="2" id="KW-0808">Transferase</keyword>
<keyword evidence="2" id="KW-0489">Methyltransferase</keyword>
<dbReference type="EMBL" id="CP017267">
    <property type="protein sequence ID" value="APB31667.1"/>
    <property type="molecule type" value="Genomic_DNA"/>
</dbReference>
<evidence type="ECO:0000259" key="1">
    <source>
        <dbReference type="Pfam" id="PF13649"/>
    </source>
</evidence>
<gene>
    <name evidence="2" type="ORF">BHY08_07400</name>
</gene>
<name>A0A1J0A6W0_9ENTE</name>
<dbReference type="STRING" id="519472.BHY08_07400"/>
<dbReference type="OrthoDB" id="9811589at2"/>
<dbReference type="Gene3D" id="3.40.50.150">
    <property type="entry name" value="Vaccinia Virus protein VP39"/>
    <property type="match status" value="1"/>
</dbReference>
<feature type="domain" description="Methyltransferase" evidence="1">
    <location>
        <begin position="38"/>
        <end position="133"/>
    </location>
</feature>
<dbReference type="KEGG" id="vte:BHY08_07400"/>
<dbReference type="GO" id="GO:0032259">
    <property type="term" value="P:methylation"/>
    <property type="evidence" value="ECO:0007669"/>
    <property type="project" value="UniProtKB-KW"/>
</dbReference>
<dbReference type="Pfam" id="PF13649">
    <property type="entry name" value="Methyltransf_25"/>
    <property type="match status" value="1"/>
</dbReference>
<dbReference type="AlphaFoldDB" id="A0A1J0A6W0"/>
<accession>A0A1J0A6W0</accession>
<evidence type="ECO:0000313" key="2">
    <source>
        <dbReference type="EMBL" id="APB31667.1"/>
    </source>
</evidence>
<dbReference type="SUPFAM" id="SSF53335">
    <property type="entry name" value="S-adenosyl-L-methionine-dependent methyltransferases"/>
    <property type="match status" value="1"/>
</dbReference>
<dbReference type="PANTHER" id="PTHR43591">
    <property type="entry name" value="METHYLTRANSFERASE"/>
    <property type="match status" value="1"/>
</dbReference>
<sequence length="246" mass="28873">MTIYKTFAKIYDEVMDETLYEDWLDFTTRHIGESQKNILELACGTGILSVELANIGHQVTGLDLSEEMVELAKERTTEADELLSFEVGDMLDLKKTNQYDVVTCFSDSLCYMPNEEAVQTVFNEVNRALKSGGIFLFDVHSIFKIEHEFPEYSYHYQTDEFAFLWESYPGDVPYSIEHFLTFFVKETEEEDIFKRYDELHEERTYSIETYEKMLSKSGFTDIKVVADFTDNEPNDESTRWFFICQK</sequence>
<evidence type="ECO:0000313" key="3">
    <source>
        <dbReference type="Proteomes" id="UP000191200"/>
    </source>
</evidence>
<proteinExistence type="predicted"/>
<dbReference type="Gene3D" id="2.20.25.110">
    <property type="entry name" value="S-adenosyl-L-methionine-dependent methyltransferases"/>
    <property type="match status" value="1"/>
</dbReference>
<dbReference type="PANTHER" id="PTHR43591:SF110">
    <property type="entry name" value="RHODANESE DOMAIN-CONTAINING PROTEIN"/>
    <property type="match status" value="1"/>
</dbReference>